<reference evidence="1 2" key="1">
    <citation type="journal article" date="2021" name="Int. J. Syst. Evol. Microbiol.">
        <title>Novosphingobium decolorationis sp. nov., an aniline blue-decolourizing bacterium isolated from East Pacific sediment.</title>
        <authorList>
            <person name="Chen X."/>
            <person name="Dong B."/>
            <person name="Chen T."/>
            <person name="Ren N."/>
            <person name="Wang J."/>
            <person name="Xu Y."/>
            <person name="Yang J."/>
            <person name="Zhu S."/>
            <person name="Chen J."/>
        </authorList>
    </citation>
    <scope>NUCLEOTIDE SEQUENCE [LARGE SCALE GENOMIC DNA]</scope>
    <source>
        <strain evidence="1 2">502str22</strain>
    </source>
</reference>
<dbReference type="Proteomes" id="UP000677126">
    <property type="component" value="Chromosome"/>
</dbReference>
<keyword evidence="2" id="KW-1185">Reference proteome</keyword>
<evidence type="ECO:0000313" key="1">
    <source>
        <dbReference type="EMBL" id="QVM83164.1"/>
    </source>
</evidence>
<proteinExistence type="predicted"/>
<gene>
    <name evidence="1" type="ORF">HT578_05060</name>
</gene>
<evidence type="ECO:0000313" key="2">
    <source>
        <dbReference type="Proteomes" id="UP000677126"/>
    </source>
</evidence>
<dbReference type="RefSeq" id="WP_213502425.1">
    <property type="nucleotide sequence ID" value="NZ_CP054856.1"/>
</dbReference>
<evidence type="ECO:0008006" key="3">
    <source>
        <dbReference type="Google" id="ProtNLM"/>
    </source>
</evidence>
<name>A0ABX8E3G9_9SPHN</name>
<accession>A0ABX8E3G9</accession>
<sequence>MLSLILLGLSSNLTAPTLSRDKILEIGSGLAQLRIDGNVAAELDLILSPEGKPLRCKILRSKGNSKMAEAICPTLMQMKMLKPAEADGGRAYGRLRYIFQAGTRRIDLGLKANPDMELFVANLPGENENQLDVPVSVYIDGEGRVADCQGASAQSSPYADVACQQVRGQAFTRLYDKDSVPVSYVEELLIRFSIQAPDAPNAET</sequence>
<dbReference type="EMBL" id="CP054856">
    <property type="protein sequence ID" value="QVM83164.1"/>
    <property type="molecule type" value="Genomic_DNA"/>
</dbReference>
<organism evidence="1 2">
    <name type="scientific">Novosphingobium decolorationis</name>
    <dbReference type="NCBI Taxonomy" id="2698673"/>
    <lineage>
        <taxon>Bacteria</taxon>
        <taxon>Pseudomonadati</taxon>
        <taxon>Pseudomonadota</taxon>
        <taxon>Alphaproteobacteria</taxon>
        <taxon>Sphingomonadales</taxon>
        <taxon>Sphingomonadaceae</taxon>
        <taxon>Novosphingobium</taxon>
    </lineage>
</organism>
<protein>
    <recommendedName>
        <fullName evidence="3">TonB C-terminal domain-containing protein</fullName>
    </recommendedName>
</protein>